<dbReference type="InterPro" id="IPR032675">
    <property type="entry name" value="LRR_dom_sf"/>
</dbReference>
<feature type="region of interest" description="Disordered" evidence="1">
    <location>
        <begin position="1"/>
        <end position="22"/>
    </location>
</feature>
<sequence>MGCCASKEAAEDFWSSSGVPPPPTEFVDDRTYPILHFPDEIARAALDAAAEAAAARVHDDSDDSNWQDNDGAALETLLAPRDGDSPVLLLDARFLIAHARRGGRITRRQELPADAFLSFESLRRLPPSFGQRGLRIVCVSYPWLVPGDPDPRGDTLHLLAHVLERFVDFEVFGKSTCGVFLDFSSLYQEGGHEARSVHQTSLFSHALNNLSILYSHPRTFVVKISRLPSDYPAAFEFPPNSTPNQSLYSDRGWCFCESSLANLVKDQFRVFDLAYFELSQGSLAAISHNCCLGRAPPLPPDQFDLVLDGKTFSFKGSDFATVSQLYRVAFHTHLSAAKRLMLIRLGWGDDEICIFSQALPAMAVLKQLSLSDNPFGERGYSALAAALAEGAAPELRSVVISSRSGKDMLLAARPGLDVTVA</sequence>
<organism evidence="2 3">
    <name type="scientific">Prymnesium parvum</name>
    <name type="common">Toxic golden alga</name>
    <dbReference type="NCBI Taxonomy" id="97485"/>
    <lineage>
        <taxon>Eukaryota</taxon>
        <taxon>Haptista</taxon>
        <taxon>Haptophyta</taxon>
        <taxon>Prymnesiophyceae</taxon>
        <taxon>Prymnesiales</taxon>
        <taxon>Prymnesiaceae</taxon>
        <taxon>Prymnesium</taxon>
    </lineage>
</organism>
<keyword evidence="3" id="KW-1185">Reference proteome</keyword>
<proteinExistence type="predicted"/>
<dbReference type="SUPFAM" id="SSF52047">
    <property type="entry name" value="RNI-like"/>
    <property type="match status" value="1"/>
</dbReference>
<dbReference type="EMBL" id="JBGBPQ010000003">
    <property type="protein sequence ID" value="KAL1526619.1"/>
    <property type="molecule type" value="Genomic_DNA"/>
</dbReference>
<name>A0AB34JWG2_PRYPA</name>
<dbReference type="AlphaFoldDB" id="A0AB34JWG2"/>
<evidence type="ECO:0000313" key="2">
    <source>
        <dbReference type="EMBL" id="KAL1526619.1"/>
    </source>
</evidence>
<evidence type="ECO:0000256" key="1">
    <source>
        <dbReference type="SAM" id="MobiDB-lite"/>
    </source>
</evidence>
<comment type="caution">
    <text evidence="2">The sequence shown here is derived from an EMBL/GenBank/DDBJ whole genome shotgun (WGS) entry which is preliminary data.</text>
</comment>
<reference evidence="2 3" key="1">
    <citation type="journal article" date="2024" name="Science">
        <title>Giant polyketide synthase enzymes in the biosynthesis of giant marine polyether toxins.</title>
        <authorList>
            <person name="Fallon T.R."/>
            <person name="Shende V.V."/>
            <person name="Wierzbicki I.H."/>
            <person name="Pendleton A.L."/>
            <person name="Watervoot N.F."/>
            <person name="Auber R.P."/>
            <person name="Gonzalez D.J."/>
            <person name="Wisecaver J.H."/>
            <person name="Moore B.S."/>
        </authorList>
    </citation>
    <scope>NUCLEOTIDE SEQUENCE [LARGE SCALE GENOMIC DNA]</scope>
    <source>
        <strain evidence="2 3">12B1</strain>
    </source>
</reference>
<accession>A0AB34JWG2</accession>
<dbReference type="Gene3D" id="3.80.10.10">
    <property type="entry name" value="Ribonuclease Inhibitor"/>
    <property type="match status" value="1"/>
</dbReference>
<dbReference type="Proteomes" id="UP001515480">
    <property type="component" value="Unassembled WGS sequence"/>
</dbReference>
<protein>
    <submittedName>
        <fullName evidence="2">Uncharacterized protein</fullName>
    </submittedName>
</protein>
<evidence type="ECO:0000313" key="3">
    <source>
        <dbReference type="Proteomes" id="UP001515480"/>
    </source>
</evidence>
<gene>
    <name evidence="2" type="ORF">AB1Y20_015323</name>
</gene>